<dbReference type="PROSITE" id="PS51125">
    <property type="entry name" value="NHL"/>
    <property type="match status" value="1"/>
</dbReference>
<feature type="chain" id="PRO_5032781587" description="NHL repeat containing protein" evidence="3">
    <location>
        <begin position="20"/>
        <end position="319"/>
    </location>
</feature>
<dbReference type="Proteomes" id="UP000663848">
    <property type="component" value="Unassembled WGS sequence"/>
</dbReference>
<dbReference type="InterPro" id="IPR011042">
    <property type="entry name" value="6-blade_b-propeller_TolB-like"/>
</dbReference>
<reference evidence="4" key="1">
    <citation type="submission" date="2021-02" db="EMBL/GenBank/DDBJ databases">
        <authorList>
            <person name="Nowell W R."/>
        </authorList>
    </citation>
    <scope>NUCLEOTIDE SEQUENCE</scope>
</reference>
<organism evidence="4 5">
    <name type="scientific">Rotaria socialis</name>
    <dbReference type="NCBI Taxonomy" id="392032"/>
    <lineage>
        <taxon>Eukaryota</taxon>
        <taxon>Metazoa</taxon>
        <taxon>Spiralia</taxon>
        <taxon>Gnathifera</taxon>
        <taxon>Rotifera</taxon>
        <taxon>Eurotatoria</taxon>
        <taxon>Bdelloidea</taxon>
        <taxon>Philodinida</taxon>
        <taxon>Philodinidae</taxon>
        <taxon>Rotaria</taxon>
    </lineage>
</organism>
<dbReference type="Gene3D" id="2.120.10.30">
    <property type="entry name" value="TolB, C-terminal domain"/>
    <property type="match status" value="1"/>
</dbReference>
<proteinExistence type="predicted"/>
<dbReference type="EMBL" id="CAJOBR010005165">
    <property type="protein sequence ID" value="CAF4808883.1"/>
    <property type="molecule type" value="Genomic_DNA"/>
</dbReference>
<gene>
    <name evidence="4" type="ORF">QYT958_LOCUS24336</name>
</gene>
<name>A0A821PKT0_9BILA</name>
<sequence length="319" mass="33754">MHMLFICLFILICADTTCAQVVRQLSGCNAPVCSFPGDSSITCTPCYGFQTANGKNVCAPAVDCSLFDRCINGTSCSSNSTVCVVNTCCLSPVCLPIFLNSTCYTGQISAYSTTIAAASTVPLSQSYSTTLVGGGYSAVNYGSITDIFVDANRNVYASSYANMAIMKFFVGNINPILVGNSMPYMPMAIYVDAAGTIYSCEIRNGLNGSTQGRVQQYVAGNTTGTTLLGGTGCNNTLTSLCGCGGINVDKQGQLYVSDTYNNRVVLFNVSSKVVNYVFGTNAVFGSSPNQLTKPWSISVDANNNVYVFDNFIQSQYATS</sequence>
<dbReference type="SUPFAM" id="SSF101898">
    <property type="entry name" value="NHL repeat"/>
    <property type="match status" value="1"/>
</dbReference>
<evidence type="ECO:0008006" key="6">
    <source>
        <dbReference type="Google" id="ProtNLM"/>
    </source>
</evidence>
<evidence type="ECO:0000256" key="1">
    <source>
        <dbReference type="ARBA" id="ARBA00022737"/>
    </source>
</evidence>
<keyword evidence="1" id="KW-0677">Repeat</keyword>
<feature type="signal peptide" evidence="3">
    <location>
        <begin position="1"/>
        <end position="19"/>
    </location>
</feature>
<feature type="repeat" description="NHL" evidence="2">
    <location>
        <begin position="245"/>
        <end position="270"/>
    </location>
</feature>
<dbReference type="InterPro" id="IPR001258">
    <property type="entry name" value="NHL_repeat"/>
</dbReference>
<evidence type="ECO:0000313" key="4">
    <source>
        <dbReference type="EMBL" id="CAF4808883.1"/>
    </source>
</evidence>
<evidence type="ECO:0000256" key="2">
    <source>
        <dbReference type="PROSITE-ProRule" id="PRU00504"/>
    </source>
</evidence>
<evidence type="ECO:0000256" key="3">
    <source>
        <dbReference type="SAM" id="SignalP"/>
    </source>
</evidence>
<dbReference type="AlphaFoldDB" id="A0A821PKT0"/>
<protein>
    <recommendedName>
        <fullName evidence="6">NHL repeat containing protein</fullName>
    </recommendedName>
</protein>
<dbReference type="Pfam" id="PF01436">
    <property type="entry name" value="NHL"/>
    <property type="match status" value="1"/>
</dbReference>
<keyword evidence="3" id="KW-0732">Signal</keyword>
<comment type="caution">
    <text evidence="4">The sequence shown here is derived from an EMBL/GenBank/DDBJ whole genome shotgun (WGS) entry which is preliminary data.</text>
</comment>
<accession>A0A821PKT0</accession>
<evidence type="ECO:0000313" key="5">
    <source>
        <dbReference type="Proteomes" id="UP000663848"/>
    </source>
</evidence>